<feature type="domain" description="HPP transmembrane region" evidence="2">
    <location>
        <begin position="8"/>
        <end position="143"/>
    </location>
</feature>
<evidence type="ECO:0000313" key="4">
    <source>
        <dbReference type="Proteomes" id="UP001589813"/>
    </source>
</evidence>
<dbReference type="InterPro" id="IPR058581">
    <property type="entry name" value="TM_HPP"/>
</dbReference>
<dbReference type="RefSeq" id="WP_377243003.1">
    <property type="nucleotide sequence ID" value="NZ_JBHLXP010000001.1"/>
</dbReference>
<evidence type="ECO:0000313" key="3">
    <source>
        <dbReference type="EMBL" id="MFC0048634.1"/>
    </source>
</evidence>
<dbReference type="Proteomes" id="UP001589813">
    <property type="component" value="Unassembled WGS sequence"/>
</dbReference>
<keyword evidence="4" id="KW-1185">Reference proteome</keyword>
<organism evidence="3 4">
    <name type="scientific">Rheinheimera tilapiae</name>
    <dbReference type="NCBI Taxonomy" id="875043"/>
    <lineage>
        <taxon>Bacteria</taxon>
        <taxon>Pseudomonadati</taxon>
        <taxon>Pseudomonadota</taxon>
        <taxon>Gammaproteobacteria</taxon>
        <taxon>Chromatiales</taxon>
        <taxon>Chromatiaceae</taxon>
        <taxon>Rheinheimera</taxon>
    </lineage>
</organism>
<dbReference type="EMBL" id="JBHLXP010000001">
    <property type="protein sequence ID" value="MFC0048634.1"/>
    <property type="molecule type" value="Genomic_DNA"/>
</dbReference>
<dbReference type="InterPro" id="IPR007065">
    <property type="entry name" value="HPP"/>
</dbReference>
<protein>
    <submittedName>
        <fullName evidence="3">HPP family protein</fullName>
    </submittedName>
</protein>
<sequence>MSLFRWQFVVSLGAFLAIWLLCQSAVWLHGYSLLMAPFGATLVLIFATPDSPLAQPRNVIGGHLLAATIALALVHNFGDGAAVTAAAVGLSILLMFRTHTVHPPAGATALVVMMTKPGWLFLLTPVAAGAVGLVLLAKCYHRYCAQPLRS</sequence>
<feature type="transmembrane region" description="Helical" evidence="1">
    <location>
        <begin position="34"/>
        <end position="53"/>
    </location>
</feature>
<evidence type="ECO:0000259" key="2">
    <source>
        <dbReference type="Pfam" id="PF04982"/>
    </source>
</evidence>
<reference evidence="3 4" key="1">
    <citation type="submission" date="2024-09" db="EMBL/GenBank/DDBJ databases">
        <authorList>
            <person name="Sun Q."/>
            <person name="Mori K."/>
        </authorList>
    </citation>
    <scope>NUCLEOTIDE SEQUENCE [LARGE SCALE GENOMIC DNA]</scope>
    <source>
        <strain evidence="3 4">KCTC 23315</strain>
    </source>
</reference>
<proteinExistence type="predicted"/>
<accession>A0ABV6BCQ1</accession>
<feature type="transmembrane region" description="Helical" evidence="1">
    <location>
        <begin position="118"/>
        <end position="140"/>
    </location>
</feature>
<dbReference type="PANTHER" id="PTHR33741:SF5">
    <property type="entry name" value="TRANSMEMBRANE PROTEIN DDB_G0269096-RELATED"/>
    <property type="match status" value="1"/>
</dbReference>
<keyword evidence="1" id="KW-1133">Transmembrane helix</keyword>
<keyword evidence="1" id="KW-0472">Membrane</keyword>
<dbReference type="Pfam" id="PF04982">
    <property type="entry name" value="TM_HPP"/>
    <property type="match status" value="1"/>
</dbReference>
<keyword evidence="1" id="KW-0812">Transmembrane</keyword>
<comment type="caution">
    <text evidence="3">The sequence shown here is derived from an EMBL/GenBank/DDBJ whole genome shotgun (WGS) entry which is preliminary data.</text>
</comment>
<name>A0ABV6BCQ1_9GAMM</name>
<feature type="transmembrane region" description="Helical" evidence="1">
    <location>
        <begin position="65"/>
        <end position="98"/>
    </location>
</feature>
<gene>
    <name evidence="3" type="ORF">ACFFJP_10070</name>
</gene>
<dbReference type="PANTHER" id="PTHR33741">
    <property type="entry name" value="TRANSMEMBRANE PROTEIN DDB_G0269096-RELATED"/>
    <property type="match status" value="1"/>
</dbReference>
<evidence type="ECO:0000256" key="1">
    <source>
        <dbReference type="SAM" id="Phobius"/>
    </source>
</evidence>